<evidence type="ECO:0000313" key="2">
    <source>
        <dbReference type="Proteomes" id="UP001054821"/>
    </source>
</evidence>
<protein>
    <submittedName>
        <fullName evidence="1">Uncharacterized protein</fullName>
    </submittedName>
</protein>
<dbReference type="AlphaFoldDB" id="A0AAD4Z5S7"/>
<organism evidence="1 2">
    <name type="scientific">Prunus dulcis</name>
    <name type="common">Almond</name>
    <name type="synonym">Amygdalus dulcis</name>
    <dbReference type="NCBI Taxonomy" id="3755"/>
    <lineage>
        <taxon>Eukaryota</taxon>
        <taxon>Viridiplantae</taxon>
        <taxon>Streptophyta</taxon>
        <taxon>Embryophyta</taxon>
        <taxon>Tracheophyta</taxon>
        <taxon>Spermatophyta</taxon>
        <taxon>Magnoliopsida</taxon>
        <taxon>eudicotyledons</taxon>
        <taxon>Gunneridae</taxon>
        <taxon>Pentapetalae</taxon>
        <taxon>rosids</taxon>
        <taxon>fabids</taxon>
        <taxon>Rosales</taxon>
        <taxon>Rosaceae</taxon>
        <taxon>Amygdaloideae</taxon>
        <taxon>Amygdaleae</taxon>
        <taxon>Prunus</taxon>
    </lineage>
</organism>
<sequence length="103" mass="10889">MAKGKWVKLLLEDAQVSSLDSLWCPHKIRARLPANSCKWAGFPANSHYSGLRLATAGQIFQPKQGQAAGSFPTCTTGLGFQPISKNGQGGLPDLHLANTGALS</sequence>
<comment type="caution">
    <text evidence="1">The sequence shown here is derived from an EMBL/GenBank/DDBJ whole genome shotgun (WGS) entry which is preliminary data.</text>
</comment>
<reference evidence="1 2" key="1">
    <citation type="journal article" date="2022" name="G3 (Bethesda)">
        <title>Whole-genome sequence and methylome profiling of the almond [Prunus dulcis (Mill.) D.A. Webb] cultivar 'Nonpareil'.</title>
        <authorList>
            <person name="D'Amico-Willman K.M."/>
            <person name="Ouma W.Z."/>
            <person name="Meulia T."/>
            <person name="Sideli G.M."/>
            <person name="Gradziel T.M."/>
            <person name="Fresnedo-Ramirez J."/>
        </authorList>
    </citation>
    <scope>NUCLEOTIDE SEQUENCE [LARGE SCALE GENOMIC DNA]</scope>
    <source>
        <strain evidence="1">Clone GOH B32 T37-40</strain>
    </source>
</reference>
<name>A0AAD4Z5S7_PRUDU</name>
<proteinExistence type="predicted"/>
<gene>
    <name evidence="1" type="ORF">L3X38_024042</name>
</gene>
<keyword evidence="2" id="KW-1185">Reference proteome</keyword>
<dbReference type="EMBL" id="JAJFAZ020000004">
    <property type="protein sequence ID" value="KAI5333910.1"/>
    <property type="molecule type" value="Genomic_DNA"/>
</dbReference>
<evidence type="ECO:0000313" key="1">
    <source>
        <dbReference type="EMBL" id="KAI5333910.1"/>
    </source>
</evidence>
<dbReference type="Proteomes" id="UP001054821">
    <property type="component" value="Chromosome 4"/>
</dbReference>
<accession>A0AAD4Z5S7</accession>